<dbReference type="InterPro" id="IPR050266">
    <property type="entry name" value="AB_hydrolase_sf"/>
</dbReference>
<feature type="domain" description="AB hydrolase-1" evidence="1">
    <location>
        <begin position="22"/>
        <end position="106"/>
    </location>
</feature>
<dbReference type="Gene3D" id="3.40.50.1820">
    <property type="entry name" value="alpha/beta hydrolase"/>
    <property type="match status" value="1"/>
</dbReference>
<dbReference type="Pfam" id="PF00561">
    <property type="entry name" value="Abhydrolase_1"/>
    <property type="match status" value="1"/>
</dbReference>
<dbReference type="PANTHER" id="PTHR43798:SF33">
    <property type="entry name" value="HYDROLASE, PUTATIVE (AFU_ORTHOLOGUE AFUA_2G14860)-RELATED"/>
    <property type="match status" value="1"/>
</dbReference>
<name>A0ABW0GLC8_9MICO</name>
<comment type="caution">
    <text evidence="2">The sequence shown here is derived from an EMBL/GenBank/DDBJ whole genome shotgun (WGS) entry which is preliminary data.</text>
</comment>
<dbReference type="GO" id="GO:0016787">
    <property type="term" value="F:hydrolase activity"/>
    <property type="evidence" value="ECO:0007669"/>
    <property type="project" value="UniProtKB-KW"/>
</dbReference>
<reference evidence="3" key="1">
    <citation type="journal article" date="2019" name="Int. J. Syst. Evol. Microbiol.">
        <title>The Global Catalogue of Microorganisms (GCM) 10K type strain sequencing project: providing services to taxonomists for standard genome sequencing and annotation.</title>
        <authorList>
            <consortium name="The Broad Institute Genomics Platform"/>
            <consortium name="The Broad Institute Genome Sequencing Center for Infectious Disease"/>
            <person name="Wu L."/>
            <person name="Ma J."/>
        </authorList>
    </citation>
    <scope>NUCLEOTIDE SEQUENCE [LARGE SCALE GENOMIC DNA]</scope>
    <source>
        <strain evidence="3">CCUG 43114</strain>
    </source>
</reference>
<dbReference type="Proteomes" id="UP001596122">
    <property type="component" value="Unassembled WGS sequence"/>
</dbReference>
<evidence type="ECO:0000259" key="1">
    <source>
        <dbReference type="Pfam" id="PF00561"/>
    </source>
</evidence>
<evidence type="ECO:0000313" key="3">
    <source>
        <dbReference type="Proteomes" id="UP001596122"/>
    </source>
</evidence>
<keyword evidence="2" id="KW-0378">Hydrolase</keyword>
<dbReference type="InterPro" id="IPR000073">
    <property type="entry name" value="AB_hydrolase_1"/>
</dbReference>
<dbReference type="SUPFAM" id="SSF53474">
    <property type="entry name" value="alpha/beta-Hydrolases"/>
    <property type="match status" value="1"/>
</dbReference>
<proteinExistence type="predicted"/>
<dbReference type="RefSeq" id="WP_340269142.1">
    <property type="nucleotide sequence ID" value="NZ_JBBEOG010000003.1"/>
</dbReference>
<evidence type="ECO:0000313" key="2">
    <source>
        <dbReference type="EMBL" id="MFC5379920.1"/>
    </source>
</evidence>
<dbReference type="PANTHER" id="PTHR43798">
    <property type="entry name" value="MONOACYLGLYCEROL LIPASE"/>
    <property type="match status" value="1"/>
</dbReference>
<protein>
    <submittedName>
        <fullName evidence="2">Alpha/beta fold hydrolase</fullName>
    </submittedName>
</protein>
<sequence length="287" mass="29924">MDVDAVAGLGVRRWGSSSGRDPVVLALHGLTSTSAVWADLARRLASGVVAPDLPGRGASVDVRAAPGLPGLAAAVLRVADDLGLERVVVVGHSMGAFLAPLVVAGLGDRAVGTVLLDGGAAPERSPLHRPLVVRTLVGLQMRRLVRDWEDVEAYTAAAEGRAAAGRADLRDGLHAWSEAVLRPHEGALRPALDPRRVVADAVDSLCRPPHLPLLQRTAAPVHLVAAVHGADEARGPFLSDRAVAAAARLLPRLTWERAQATHATMLFDPAIATSVARVADGGRDLPR</sequence>
<keyword evidence="3" id="KW-1185">Reference proteome</keyword>
<gene>
    <name evidence="2" type="ORF">ACFPJ6_03845</name>
</gene>
<accession>A0ABW0GLC8</accession>
<dbReference type="InterPro" id="IPR029058">
    <property type="entry name" value="AB_hydrolase_fold"/>
</dbReference>
<organism evidence="2 3">
    <name type="scientific">Aquipuribacter nitratireducens</name>
    <dbReference type="NCBI Taxonomy" id="650104"/>
    <lineage>
        <taxon>Bacteria</taxon>
        <taxon>Bacillati</taxon>
        <taxon>Actinomycetota</taxon>
        <taxon>Actinomycetes</taxon>
        <taxon>Micrococcales</taxon>
        <taxon>Intrasporangiaceae</taxon>
        <taxon>Aquipuribacter</taxon>
    </lineage>
</organism>
<dbReference type="EMBL" id="JBHSLD010000004">
    <property type="protein sequence ID" value="MFC5379920.1"/>
    <property type="molecule type" value="Genomic_DNA"/>
</dbReference>